<dbReference type="GO" id="GO:0005886">
    <property type="term" value="C:plasma membrane"/>
    <property type="evidence" value="ECO:0007669"/>
    <property type="project" value="UniProtKB-SubCell"/>
</dbReference>
<proteinExistence type="inferred from homology"/>
<evidence type="ECO:0000256" key="5">
    <source>
        <dbReference type="ARBA" id="ARBA00022692"/>
    </source>
</evidence>
<dbReference type="RefSeq" id="WP_005871495.1">
    <property type="nucleotide sequence ID" value="NZ_ACYG01000025.1"/>
</dbReference>
<keyword evidence="2" id="KW-0813">Transport</keyword>
<comment type="subcellular location">
    <subcellularLocation>
        <location evidence="1">Cell inner membrane</location>
        <topology evidence="1">Multi-pass membrane protein</topology>
    </subcellularLocation>
</comment>
<dbReference type="EMBL" id="ACYG01000025">
    <property type="protein sequence ID" value="EEV17458.1"/>
    <property type="molecule type" value="Genomic_DNA"/>
</dbReference>
<evidence type="ECO:0000256" key="4">
    <source>
        <dbReference type="ARBA" id="ARBA00022519"/>
    </source>
</evidence>
<feature type="transmembrane region" description="Helical" evidence="9">
    <location>
        <begin position="136"/>
        <end position="161"/>
    </location>
</feature>
<evidence type="ECO:0000256" key="8">
    <source>
        <dbReference type="ARBA" id="ARBA00038436"/>
    </source>
</evidence>
<dbReference type="InterPro" id="IPR007387">
    <property type="entry name" value="TRAP_DctQ"/>
</dbReference>
<protein>
    <submittedName>
        <fullName evidence="11">TRAP transporter, DctQ-like membrane protein</fullName>
    </submittedName>
</protein>
<accession>C8PI68</accession>
<evidence type="ECO:0000313" key="11">
    <source>
        <dbReference type="EMBL" id="EEV17458.1"/>
    </source>
</evidence>
<evidence type="ECO:0000259" key="10">
    <source>
        <dbReference type="Pfam" id="PF04290"/>
    </source>
</evidence>
<dbReference type="PANTHER" id="PTHR35011:SF4">
    <property type="entry name" value="SLL1102 PROTEIN"/>
    <property type="match status" value="1"/>
</dbReference>
<feature type="transmembrane region" description="Helical" evidence="9">
    <location>
        <begin position="93"/>
        <end position="116"/>
    </location>
</feature>
<dbReference type="InterPro" id="IPR055348">
    <property type="entry name" value="DctQ"/>
</dbReference>
<name>C8PI68_9BACT</name>
<dbReference type="STRING" id="824.CGRAC_0122"/>
<evidence type="ECO:0000256" key="1">
    <source>
        <dbReference type="ARBA" id="ARBA00004429"/>
    </source>
</evidence>
<dbReference type="AlphaFoldDB" id="C8PI68"/>
<keyword evidence="4" id="KW-0997">Cell inner membrane</keyword>
<dbReference type="OrthoDB" id="9795655at2"/>
<dbReference type="Pfam" id="PF04290">
    <property type="entry name" value="DctQ"/>
    <property type="match status" value="1"/>
</dbReference>
<keyword evidence="7 9" id="KW-0472">Membrane</keyword>
<evidence type="ECO:0000256" key="2">
    <source>
        <dbReference type="ARBA" id="ARBA00022448"/>
    </source>
</evidence>
<organism evidence="11 12">
    <name type="scientific">Campylobacter gracilis RM3268</name>
    <dbReference type="NCBI Taxonomy" id="553220"/>
    <lineage>
        <taxon>Bacteria</taxon>
        <taxon>Pseudomonadati</taxon>
        <taxon>Campylobacterota</taxon>
        <taxon>Epsilonproteobacteria</taxon>
        <taxon>Campylobacterales</taxon>
        <taxon>Campylobacteraceae</taxon>
        <taxon>Campylobacter</taxon>
    </lineage>
</organism>
<gene>
    <name evidence="11" type="ORF">CAMGR0001_0049</name>
</gene>
<keyword evidence="5 9" id="KW-0812">Transmembrane</keyword>
<feature type="transmembrane region" description="Helical" evidence="9">
    <location>
        <begin position="55"/>
        <end position="72"/>
    </location>
</feature>
<evidence type="ECO:0000256" key="3">
    <source>
        <dbReference type="ARBA" id="ARBA00022475"/>
    </source>
</evidence>
<sequence length="189" mass="21171">MKGFLRRLERAFDAFANILGVLSIVFLALLVIVVFYNVVARYLFPAANSVAMQELTWWLYSAMFLFGVTYALKENAHVRVDIFYEKFSPTAKALINILGTIFFILPFVALVAFFSIDYVSEAYTSHEASANPGGMQHLWIIKSAITLSYAFLFIYAFGFLIKNINALLDVRENKGSEFLSGNSSGAQSV</sequence>
<dbReference type="PANTHER" id="PTHR35011">
    <property type="entry name" value="2,3-DIKETO-L-GULONATE TRAP TRANSPORTER SMALL PERMEASE PROTEIN YIAM"/>
    <property type="match status" value="1"/>
</dbReference>
<comment type="caution">
    <text evidence="11">The sequence shown here is derived from an EMBL/GenBank/DDBJ whole genome shotgun (WGS) entry which is preliminary data.</text>
</comment>
<feature type="domain" description="Tripartite ATP-independent periplasmic transporters DctQ component" evidence="10">
    <location>
        <begin position="30"/>
        <end position="163"/>
    </location>
</feature>
<keyword evidence="3" id="KW-1003">Cell membrane</keyword>
<evidence type="ECO:0000256" key="7">
    <source>
        <dbReference type="ARBA" id="ARBA00023136"/>
    </source>
</evidence>
<reference evidence="11 12" key="1">
    <citation type="submission" date="2009-07" db="EMBL/GenBank/DDBJ databases">
        <authorList>
            <person name="Madupu R."/>
            <person name="Sebastian Y."/>
            <person name="Durkin A.S."/>
            <person name="Torralba M."/>
            <person name="Methe B."/>
            <person name="Sutton G.G."/>
            <person name="Strausberg R.L."/>
            <person name="Nelson K.E."/>
        </authorList>
    </citation>
    <scope>NUCLEOTIDE SEQUENCE [LARGE SCALE GENOMIC DNA]</scope>
    <source>
        <strain evidence="11 12">RM3268</strain>
    </source>
</reference>
<keyword evidence="6 9" id="KW-1133">Transmembrane helix</keyword>
<dbReference type="Proteomes" id="UP000005709">
    <property type="component" value="Unassembled WGS sequence"/>
</dbReference>
<dbReference type="eggNOG" id="COG4665">
    <property type="taxonomic scope" value="Bacteria"/>
</dbReference>
<evidence type="ECO:0000313" key="12">
    <source>
        <dbReference type="Proteomes" id="UP000005709"/>
    </source>
</evidence>
<evidence type="ECO:0000256" key="9">
    <source>
        <dbReference type="SAM" id="Phobius"/>
    </source>
</evidence>
<evidence type="ECO:0000256" key="6">
    <source>
        <dbReference type="ARBA" id="ARBA00022989"/>
    </source>
</evidence>
<feature type="transmembrane region" description="Helical" evidence="9">
    <location>
        <begin position="12"/>
        <end position="35"/>
    </location>
</feature>
<comment type="similarity">
    <text evidence="8">Belongs to the TRAP transporter small permease family.</text>
</comment>
<keyword evidence="12" id="KW-1185">Reference proteome</keyword>